<feature type="transmembrane region" description="Helical" evidence="7">
    <location>
        <begin position="371"/>
        <end position="396"/>
    </location>
</feature>
<feature type="domain" description="Amino acid permease/ SLC12A" evidence="8">
    <location>
        <begin position="24"/>
        <end position="475"/>
    </location>
</feature>
<comment type="caution">
    <text evidence="9">The sequence shown here is derived from an EMBL/GenBank/DDBJ whole genome shotgun (WGS) entry which is preliminary data.</text>
</comment>
<evidence type="ECO:0000256" key="2">
    <source>
        <dbReference type="ARBA" id="ARBA00022448"/>
    </source>
</evidence>
<feature type="transmembrane region" description="Helical" evidence="7">
    <location>
        <begin position="248"/>
        <end position="270"/>
    </location>
</feature>
<evidence type="ECO:0000256" key="4">
    <source>
        <dbReference type="ARBA" id="ARBA00022970"/>
    </source>
</evidence>
<feature type="transmembrane region" description="Helical" evidence="7">
    <location>
        <begin position="164"/>
        <end position="185"/>
    </location>
</feature>
<name>A0A0K9F9A4_9BACI</name>
<comment type="subcellular location">
    <subcellularLocation>
        <location evidence="1">Membrane</location>
        <topology evidence="1">Multi-pass membrane protein</topology>
    </subcellularLocation>
</comment>
<dbReference type="RefSeq" id="WP_049667202.1">
    <property type="nucleotide sequence ID" value="NZ_LFXJ01000006.1"/>
</dbReference>
<dbReference type="GeneID" id="96599374"/>
<dbReference type="Pfam" id="PF00324">
    <property type="entry name" value="AA_permease"/>
    <property type="match status" value="1"/>
</dbReference>
<dbReference type="GO" id="GO:0016020">
    <property type="term" value="C:membrane"/>
    <property type="evidence" value="ECO:0007669"/>
    <property type="project" value="UniProtKB-SubCell"/>
</dbReference>
<dbReference type="PANTHER" id="PTHR43341:SF1">
    <property type="entry name" value="GENERAL AMINO-ACID PERMEASE GAP1"/>
    <property type="match status" value="1"/>
</dbReference>
<evidence type="ECO:0000256" key="6">
    <source>
        <dbReference type="ARBA" id="ARBA00023136"/>
    </source>
</evidence>
<keyword evidence="5 7" id="KW-1133">Transmembrane helix</keyword>
<feature type="transmembrane region" description="Helical" evidence="7">
    <location>
        <begin position="106"/>
        <end position="128"/>
    </location>
</feature>
<keyword evidence="6 7" id="KW-0472">Membrane</keyword>
<feature type="transmembrane region" description="Helical" evidence="7">
    <location>
        <begin position="344"/>
        <end position="365"/>
    </location>
</feature>
<evidence type="ECO:0000256" key="5">
    <source>
        <dbReference type="ARBA" id="ARBA00022989"/>
    </source>
</evidence>
<accession>A0A0K9F9A4</accession>
<dbReference type="InterPro" id="IPR004841">
    <property type="entry name" value="AA-permease/SLC12A_dom"/>
</dbReference>
<dbReference type="GO" id="GO:0015171">
    <property type="term" value="F:amino acid transmembrane transporter activity"/>
    <property type="evidence" value="ECO:0007669"/>
    <property type="project" value="TreeGrafter"/>
</dbReference>
<feature type="transmembrane region" description="Helical" evidence="7">
    <location>
        <begin position="205"/>
        <end position="227"/>
    </location>
</feature>
<protein>
    <submittedName>
        <fullName evidence="9">Gamma-aminobutyrate permease</fullName>
    </submittedName>
</protein>
<feature type="transmembrane region" description="Helical" evidence="7">
    <location>
        <begin position="134"/>
        <end position="152"/>
    </location>
</feature>
<keyword evidence="4" id="KW-0029">Amino-acid transport</keyword>
<sequence length="487" mass="53219">MSEIKVNQLGHKAPKLKKELKSRHITMISLGGTIGTGLFLASGGAIAQAGPGGALLAYALIGIMVYFLMTSLGEMAAYMPSSGSFSTYATKFVDPALGFALGWNYWYNWAITIAAEISAVSLIMKYWFPDSSSALWTVLFIAVVLTFNLLSVKSYGESEYWFAMIKVVTVIIFIIISFLMIFGILGGNAPVGFTNFFISDGPFHGGFLATFGIFLAAGFSFQGTELLGITAGETDDPGKNIPKAVKSVFWRILLFYILAIGAIGLLIPFTDSRLLSEDIAVSPFTLVFDRLGIAFAASLMNAIILTAMLSAGNSGLYASSRMLWQLAIDGHAPKFFTKLSRRGIPIYALLATLAVGSLAFLASFFGDGVVYMWLLNASGMSGFIAWLGIAFSHYRFRRAFEAQGLDPKLLPYRAKLFPFGPLFAFTVCMIVVIGQNYNAFMGNTVDWYGVFVSYIGIPLFLLLWLGYKIKHKTKMLPLEQCDLKVEE</sequence>
<evidence type="ECO:0000313" key="10">
    <source>
        <dbReference type="Proteomes" id="UP000037326"/>
    </source>
</evidence>
<keyword evidence="3 7" id="KW-0812">Transmembrane</keyword>
<gene>
    <name evidence="9" type="ORF">ACZ11_14165</name>
</gene>
<dbReference type="PROSITE" id="PS00218">
    <property type="entry name" value="AMINO_ACID_PERMEASE_1"/>
    <property type="match status" value="1"/>
</dbReference>
<dbReference type="PATRIC" id="fig|582475.4.peg.4912"/>
<feature type="transmembrane region" description="Helical" evidence="7">
    <location>
        <begin position="447"/>
        <end position="467"/>
    </location>
</feature>
<evidence type="ECO:0000256" key="3">
    <source>
        <dbReference type="ARBA" id="ARBA00022692"/>
    </source>
</evidence>
<dbReference type="OrthoDB" id="9780162at2"/>
<dbReference type="EMBL" id="LFXJ01000006">
    <property type="protein sequence ID" value="KMY30778.1"/>
    <property type="molecule type" value="Genomic_DNA"/>
</dbReference>
<feature type="transmembrane region" description="Helical" evidence="7">
    <location>
        <begin position="416"/>
        <end position="435"/>
    </location>
</feature>
<evidence type="ECO:0000259" key="8">
    <source>
        <dbReference type="Pfam" id="PF00324"/>
    </source>
</evidence>
<evidence type="ECO:0000256" key="1">
    <source>
        <dbReference type="ARBA" id="ARBA00004141"/>
    </source>
</evidence>
<dbReference type="InterPro" id="IPR004840">
    <property type="entry name" value="Amino_acid_permease_CS"/>
</dbReference>
<dbReference type="InterPro" id="IPR050524">
    <property type="entry name" value="APC_YAT"/>
</dbReference>
<feature type="transmembrane region" description="Helical" evidence="7">
    <location>
        <begin position="290"/>
        <end position="312"/>
    </location>
</feature>
<evidence type="ECO:0000256" key="7">
    <source>
        <dbReference type="SAM" id="Phobius"/>
    </source>
</evidence>
<dbReference type="Gene3D" id="1.20.1740.10">
    <property type="entry name" value="Amino acid/polyamine transporter I"/>
    <property type="match status" value="1"/>
</dbReference>
<feature type="transmembrane region" description="Helical" evidence="7">
    <location>
        <begin position="25"/>
        <end position="47"/>
    </location>
</feature>
<dbReference type="PANTHER" id="PTHR43341">
    <property type="entry name" value="AMINO ACID PERMEASE"/>
    <property type="match status" value="1"/>
</dbReference>
<dbReference type="FunFam" id="1.20.1740.10:FF:000001">
    <property type="entry name" value="Amino acid permease"/>
    <property type="match status" value="1"/>
</dbReference>
<reference evidence="10" key="1">
    <citation type="submission" date="2015-07" db="EMBL/GenBank/DDBJ databases">
        <authorList>
            <consortium name="Consortium for Microbial Forensics and Genomics (microFORGE)"/>
            <person name="Knight B.M."/>
            <person name="Roberts D.P."/>
            <person name="Lin D."/>
            <person name="Hari K."/>
            <person name="Fletcher J."/>
            <person name="Melcher U."/>
            <person name="Blagden T."/>
            <person name="Winegar R.A."/>
        </authorList>
    </citation>
    <scope>NUCLEOTIDE SEQUENCE [LARGE SCALE GENOMIC DNA]</scope>
    <source>
        <strain evidence="10">DSM 23493</strain>
    </source>
</reference>
<dbReference type="PIRSF" id="PIRSF006060">
    <property type="entry name" value="AA_transporter"/>
    <property type="match status" value="1"/>
</dbReference>
<proteinExistence type="predicted"/>
<evidence type="ECO:0000313" key="9">
    <source>
        <dbReference type="EMBL" id="KMY30778.1"/>
    </source>
</evidence>
<feature type="transmembrane region" description="Helical" evidence="7">
    <location>
        <begin position="53"/>
        <end position="72"/>
    </location>
</feature>
<keyword evidence="2" id="KW-0813">Transport</keyword>
<dbReference type="Proteomes" id="UP000037326">
    <property type="component" value="Unassembled WGS sequence"/>
</dbReference>
<organism evidence="9 10">
    <name type="scientific">Lysinibacillus xylanilyticus</name>
    <dbReference type="NCBI Taxonomy" id="582475"/>
    <lineage>
        <taxon>Bacteria</taxon>
        <taxon>Bacillati</taxon>
        <taxon>Bacillota</taxon>
        <taxon>Bacilli</taxon>
        <taxon>Bacillales</taxon>
        <taxon>Bacillaceae</taxon>
        <taxon>Lysinibacillus</taxon>
    </lineage>
</organism>
<dbReference type="AlphaFoldDB" id="A0A0K9F9A4"/>